<dbReference type="AlphaFoldDB" id="D0DVX2"/>
<feature type="transmembrane region" description="Helical" evidence="1">
    <location>
        <begin position="7"/>
        <end position="26"/>
    </location>
</feature>
<proteinExistence type="predicted"/>
<gene>
    <name evidence="2" type="ORF">HMPREF0513_01811</name>
</gene>
<keyword evidence="1" id="KW-1133">Transmembrane helix</keyword>
<name>D0DVX2_LIMFE</name>
<organism evidence="2">
    <name type="scientific">Limosilactobacillus fermentum 28-3-CHN</name>
    <dbReference type="NCBI Taxonomy" id="575599"/>
    <lineage>
        <taxon>Bacteria</taxon>
        <taxon>Bacillati</taxon>
        <taxon>Bacillota</taxon>
        <taxon>Bacilli</taxon>
        <taxon>Lactobacillales</taxon>
        <taxon>Lactobacillaceae</taxon>
        <taxon>Limosilactobacillus</taxon>
    </lineage>
</organism>
<protein>
    <submittedName>
        <fullName evidence="2">Uncharacterized protein</fullName>
    </submittedName>
</protein>
<dbReference type="RefSeq" id="WP_003686615.1">
    <property type="nucleotide sequence ID" value="NZ_GG704709.1"/>
</dbReference>
<keyword evidence="1" id="KW-0812">Transmembrane</keyword>
<evidence type="ECO:0000256" key="1">
    <source>
        <dbReference type="SAM" id="Phobius"/>
    </source>
</evidence>
<reference evidence="2" key="1">
    <citation type="submission" date="2009-08" db="EMBL/GenBank/DDBJ databases">
        <title>The Genome Sequence of Lactobacillus fermentum 28-3-CHN.</title>
        <authorList>
            <consortium name="The Broad Institute Genome Sequencing Platform"/>
            <person name="Ward D."/>
            <person name="Feldgarden M."/>
            <person name="Earl A."/>
            <person name="Young S.K."/>
            <person name="Zeng Q."/>
            <person name="Koehrsen M."/>
            <person name="Alvarado L."/>
            <person name="Berlin A."/>
            <person name="Bochicchio J."/>
            <person name="Borenstein D."/>
            <person name="Chapman S.B."/>
            <person name="Chen Z."/>
            <person name="Engels R."/>
            <person name="Freedman E."/>
            <person name="Gellesch M."/>
            <person name="Goldberg J."/>
            <person name="Griggs A."/>
            <person name="Gujja S."/>
            <person name="Heilman E."/>
            <person name="Heiman D."/>
            <person name="Hepburn T."/>
            <person name="Howarth C."/>
            <person name="Jen D."/>
            <person name="Larson L."/>
            <person name="Lewis B."/>
            <person name="Mehta T."/>
            <person name="Park D."/>
            <person name="Pearson M."/>
            <person name="Roberts A."/>
            <person name="Saif S."/>
            <person name="Shea T."/>
            <person name="Shenoy N."/>
            <person name="Sisk P."/>
            <person name="Stolte C."/>
            <person name="Sykes S."/>
            <person name="Thomson T."/>
            <person name="Walk T."/>
            <person name="White J."/>
            <person name="Yandava C."/>
            <person name="Liu Y."/>
            <person name="Xu Q."/>
            <person name="Haas B."/>
            <person name="Nusbaum C."/>
            <person name="Birren B."/>
        </authorList>
    </citation>
    <scope>NUCLEOTIDE SEQUENCE</scope>
    <source>
        <strain evidence="2">28-3-CHN</strain>
    </source>
</reference>
<evidence type="ECO:0000313" key="2">
    <source>
        <dbReference type="EMBL" id="EEX24808.1"/>
    </source>
</evidence>
<keyword evidence="1" id="KW-0472">Membrane</keyword>
<dbReference type="Proteomes" id="UP000004920">
    <property type="component" value="Unassembled WGS sequence"/>
</dbReference>
<feature type="transmembrane region" description="Helical" evidence="1">
    <location>
        <begin position="38"/>
        <end position="55"/>
    </location>
</feature>
<accession>D0DVX2</accession>
<sequence>MKVYIKNIVISCILFSLGAVVFDIFPYSPNKYGTLADWVSGVGTICAFLVVFWQIKKEADIQRAMEVESHRPRFAVSDMLASEITPGNTVLIGSREAIDELKEELRGMEEANEYMDQPNPTNTFLNFTKFNDRNYAVLKNISKNNIYSIAVEIKYLKDKSSESQIIEYSGIRPYENIVLLTDNDLWGEKNKCESIVVKFVSSANEIGFFDFESSSSWYKYLYVKSKNKSVSAYGMDKMISENSNEYESLNFNVENGEASYSYWEV</sequence>
<dbReference type="EMBL" id="GG704709">
    <property type="protein sequence ID" value="EEX24808.1"/>
    <property type="molecule type" value="Genomic_DNA"/>
</dbReference>
<dbReference type="HOGENOM" id="CLU_1048834_0_0_9"/>